<dbReference type="EMBL" id="CAJNNV010032139">
    <property type="protein sequence ID" value="CAE8639071.1"/>
    <property type="molecule type" value="Genomic_DNA"/>
</dbReference>
<proteinExistence type="predicted"/>
<sequence length="83" mass="8776">MGGSRPSAAEGVHQSPVSGSCPAFADGCPYANNGDVFDWINQKRPDAISGCPAFKDGCPFNGVDDMDALRKQLEELPPSHARI</sequence>
<comment type="caution">
    <text evidence="1">The sequence shown here is derived from an EMBL/GenBank/DDBJ whole genome shotgun (WGS) entry which is preliminary data.</text>
</comment>
<dbReference type="AlphaFoldDB" id="A0A813HMX7"/>
<reference evidence="1" key="1">
    <citation type="submission" date="2021-02" db="EMBL/GenBank/DDBJ databases">
        <authorList>
            <person name="Dougan E. K."/>
            <person name="Rhodes N."/>
            <person name="Thang M."/>
            <person name="Chan C."/>
        </authorList>
    </citation>
    <scope>NUCLEOTIDE SEQUENCE</scope>
</reference>
<keyword evidence="2" id="KW-1185">Reference proteome</keyword>
<gene>
    <name evidence="1" type="ORF">PGLA1383_LOCUS54136</name>
</gene>
<protein>
    <submittedName>
        <fullName evidence="1">Uncharacterized protein</fullName>
    </submittedName>
</protein>
<evidence type="ECO:0000313" key="1">
    <source>
        <dbReference type="EMBL" id="CAE8639071.1"/>
    </source>
</evidence>
<feature type="non-terminal residue" evidence="1">
    <location>
        <position position="1"/>
    </location>
</feature>
<dbReference type="Proteomes" id="UP000654075">
    <property type="component" value="Unassembled WGS sequence"/>
</dbReference>
<accession>A0A813HMX7</accession>
<dbReference type="OrthoDB" id="5947959at2759"/>
<name>A0A813HMX7_POLGL</name>
<dbReference type="PROSITE" id="PS51257">
    <property type="entry name" value="PROKAR_LIPOPROTEIN"/>
    <property type="match status" value="1"/>
</dbReference>
<organism evidence="1 2">
    <name type="scientific">Polarella glacialis</name>
    <name type="common">Dinoflagellate</name>
    <dbReference type="NCBI Taxonomy" id="89957"/>
    <lineage>
        <taxon>Eukaryota</taxon>
        <taxon>Sar</taxon>
        <taxon>Alveolata</taxon>
        <taxon>Dinophyceae</taxon>
        <taxon>Suessiales</taxon>
        <taxon>Suessiaceae</taxon>
        <taxon>Polarella</taxon>
    </lineage>
</organism>
<evidence type="ECO:0000313" key="2">
    <source>
        <dbReference type="Proteomes" id="UP000654075"/>
    </source>
</evidence>